<dbReference type="STRING" id="4795.A0A225WWT0"/>
<proteinExistence type="predicted"/>
<dbReference type="EMBL" id="NBNE01000155">
    <property type="protein sequence ID" value="OWZ22204.1"/>
    <property type="molecule type" value="Genomic_DNA"/>
</dbReference>
<reference evidence="2" key="1">
    <citation type="submission" date="2017-03" db="EMBL/GenBank/DDBJ databases">
        <title>Phytopthora megakarya and P. palmivora, two closely related causual agents of cacao black pod achieved similar genome size and gene model numbers by different mechanisms.</title>
        <authorList>
            <person name="Ali S."/>
            <person name="Shao J."/>
            <person name="Larry D.J."/>
            <person name="Kronmiller B."/>
            <person name="Shen D."/>
            <person name="Strem M.D."/>
            <person name="Melnick R.L."/>
            <person name="Guiltinan M.J."/>
            <person name="Tyler B.M."/>
            <person name="Meinhardt L.W."/>
            <person name="Bailey B.A."/>
        </authorList>
    </citation>
    <scope>NUCLEOTIDE SEQUENCE [LARGE SCALE GENOMIC DNA]</scope>
    <source>
        <strain evidence="2">zdho120</strain>
    </source>
</reference>
<keyword evidence="2" id="KW-1185">Reference proteome</keyword>
<evidence type="ECO:0000313" key="1">
    <source>
        <dbReference type="EMBL" id="OWZ22204.1"/>
    </source>
</evidence>
<organism evidence="1 2">
    <name type="scientific">Phytophthora megakarya</name>
    <dbReference type="NCBI Taxonomy" id="4795"/>
    <lineage>
        <taxon>Eukaryota</taxon>
        <taxon>Sar</taxon>
        <taxon>Stramenopiles</taxon>
        <taxon>Oomycota</taxon>
        <taxon>Peronosporomycetes</taxon>
        <taxon>Peronosporales</taxon>
        <taxon>Peronosporaceae</taxon>
        <taxon>Phytophthora</taxon>
    </lineage>
</organism>
<accession>A0A225WWT0</accession>
<name>A0A225WWT0_9STRA</name>
<dbReference type="AlphaFoldDB" id="A0A225WWT0"/>
<dbReference type="Pfam" id="PF04827">
    <property type="entry name" value="Plant_tran"/>
    <property type="match status" value="1"/>
</dbReference>
<evidence type="ECO:0000313" key="2">
    <source>
        <dbReference type="Proteomes" id="UP000198211"/>
    </source>
</evidence>
<dbReference type="Proteomes" id="UP000198211">
    <property type="component" value="Unassembled WGS sequence"/>
</dbReference>
<comment type="caution">
    <text evidence="1">The sequence shown here is derived from an EMBL/GenBank/DDBJ whole genome shotgun (WGS) entry which is preliminary data.</text>
</comment>
<gene>
    <name evidence="1" type="ORF">PHMEG_0003142</name>
</gene>
<dbReference type="InterPro" id="IPR006912">
    <property type="entry name" value="Harbinger_derived_prot"/>
</dbReference>
<dbReference type="PANTHER" id="PTHR47150">
    <property type="entry name" value="OS12G0169200 PROTEIN"/>
    <property type="match status" value="1"/>
</dbReference>
<sequence length="199" mass="22828">MEARGLGEAQIWIVITFERTSGQYLSARPTYTEEQFCRRFRMRKVLFLEIVAKLRESDAYFTCRKDCTGKFGVHPDQKSTVIESENKFITSIIQLYRPHNLRLASRDDLINILQVNAARGFPGMIGSIDCMKWSWKTVLALGEGSSKDTTVVLEAEATADLHTWHAFSTWMNTPPNSRIKLTGTNTIFYYLADGIYPEW</sequence>
<protein>
    <submittedName>
        <fullName evidence="1">Transposon protein</fullName>
    </submittedName>
</protein>
<dbReference type="PANTHER" id="PTHR47150:SF5">
    <property type="entry name" value="OS07G0546750 PROTEIN"/>
    <property type="match status" value="1"/>
</dbReference>
<dbReference type="OrthoDB" id="127355at2759"/>